<evidence type="ECO:0000256" key="1">
    <source>
        <dbReference type="ARBA" id="ARBA00022664"/>
    </source>
</evidence>
<keyword evidence="6" id="KW-1185">Reference proteome</keyword>
<dbReference type="EMBL" id="JAXQNO010000021">
    <property type="protein sequence ID" value="KAK4769049.1"/>
    <property type="molecule type" value="Genomic_DNA"/>
</dbReference>
<dbReference type="InterPro" id="IPR056922">
    <property type="entry name" value="SWAP1_C"/>
</dbReference>
<dbReference type="Pfam" id="PF25123">
    <property type="entry name" value="SWAP1_C"/>
    <property type="match status" value="1"/>
</dbReference>
<feature type="region of interest" description="Disordered" evidence="2">
    <location>
        <begin position="1"/>
        <end position="44"/>
    </location>
</feature>
<evidence type="ECO:0008006" key="7">
    <source>
        <dbReference type="Google" id="ProtNLM"/>
    </source>
</evidence>
<feature type="compositionally biased region" description="Polar residues" evidence="2">
    <location>
        <begin position="408"/>
        <end position="428"/>
    </location>
</feature>
<evidence type="ECO:0000259" key="3">
    <source>
        <dbReference type="PROSITE" id="PS50128"/>
    </source>
</evidence>
<evidence type="ECO:0000313" key="5">
    <source>
        <dbReference type="EMBL" id="KAK4769049.1"/>
    </source>
</evidence>
<dbReference type="GO" id="GO:0003723">
    <property type="term" value="F:RNA binding"/>
    <property type="evidence" value="ECO:0007669"/>
    <property type="project" value="InterPro"/>
</dbReference>
<feature type="compositionally biased region" description="Gly residues" evidence="2">
    <location>
        <begin position="619"/>
        <end position="629"/>
    </location>
</feature>
<feature type="compositionally biased region" description="Polar residues" evidence="2">
    <location>
        <begin position="654"/>
        <end position="668"/>
    </location>
</feature>
<dbReference type="Gene3D" id="1.25.40.90">
    <property type="match status" value="1"/>
</dbReference>
<dbReference type="Proteomes" id="UP001346149">
    <property type="component" value="Unassembled WGS sequence"/>
</dbReference>
<evidence type="ECO:0000259" key="4">
    <source>
        <dbReference type="PROSITE" id="PS51391"/>
    </source>
</evidence>
<dbReference type="SUPFAM" id="SSF109905">
    <property type="entry name" value="Surp module (SWAP domain)"/>
    <property type="match status" value="1"/>
</dbReference>
<feature type="domain" description="SURP motif" evidence="3">
    <location>
        <begin position="123"/>
        <end position="167"/>
    </location>
</feature>
<protein>
    <recommendedName>
        <fullName evidence="7">Calcium homeostasis endoplasmic reticulum protein</fullName>
    </recommendedName>
</protein>
<dbReference type="GO" id="GO:0005634">
    <property type="term" value="C:nucleus"/>
    <property type="evidence" value="ECO:0007669"/>
    <property type="project" value="UniProtKB-ARBA"/>
</dbReference>
<dbReference type="AlphaFoldDB" id="A0AAN7KQ97"/>
<dbReference type="GO" id="GO:0048471">
    <property type="term" value="C:perinuclear region of cytoplasm"/>
    <property type="evidence" value="ECO:0007669"/>
    <property type="project" value="TreeGrafter"/>
</dbReference>
<dbReference type="Gene3D" id="1.10.10.790">
    <property type="entry name" value="Surp module"/>
    <property type="match status" value="1"/>
</dbReference>
<dbReference type="InterPro" id="IPR008942">
    <property type="entry name" value="ENTH_VHS"/>
</dbReference>
<dbReference type="PANTHER" id="PTHR12323">
    <property type="entry name" value="SR-RELATED CTD ASSOCIATED FACTOR 6"/>
    <property type="match status" value="1"/>
</dbReference>
<organism evidence="5 6">
    <name type="scientific">Trapa natans</name>
    <name type="common">Water chestnut</name>
    <dbReference type="NCBI Taxonomy" id="22666"/>
    <lineage>
        <taxon>Eukaryota</taxon>
        <taxon>Viridiplantae</taxon>
        <taxon>Streptophyta</taxon>
        <taxon>Embryophyta</taxon>
        <taxon>Tracheophyta</taxon>
        <taxon>Spermatophyta</taxon>
        <taxon>Magnoliopsida</taxon>
        <taxon>eudicotyledons</taxon>
        <taxon>Gunneridae</taxon>
        <taxon>Pentapetalae</taxon>
        <taxon>rosids</taxon>
        <taxon>malvids</taxon>
        <taxon>Myrtales</taxon>
        <taxon>Lythraceae</taxon>
        <taxon>Trapa</taxon>
    </lineage>
</organism>
<dbReference type="Pfam" id="PF04818">
    <property type="entry name" value="CID"/>
    <property type="match status" value="1"/>
</dbReference>
<evidence type="ECO:0000256" key="2">
    <source>
        <dbReference type="SAM" id="MobiDB-lite"/>
    </source>
</evidence>
<comment type="caution">
    <text evidence="5">The sequence shown here is derived from an EMBL/GenBank/DDBJ whole genome shotgun (WGS) entry which is preliminary data.</text>
</comment>
<feature type="region of interest" description="Disordered" evidence="2">
    <location>
        <begin position="558"/>
        <end position="668"/>
    </location>
</feature>
<evidence type="ECO:0000313" key="6">
    <source>
        <dbReference type="Proteomes" id="UP001346149"/>
    </source>
</evidence>
<feature type="compositionally biased region" description="Low complexity" evidence="2">
    <location>
        <begin position="17"/>
        <end position="43"/>
    </location>
</feature>
<name>A0AAN7KQ97_TRANT</name>
<dbReference type="PROSITE" id="PS50128">
    <property type="entry name" value="SURP"/>
    <property type="match status" value="1"/>
</dbReference>
<dbReference type="GO" id="GO:0006397">
    <property type="term" value="P:mRNA processing"/>
    <property type="evidence" value="ECO:0007669"/>
    <property type="project" value="UniProtKB-KW"/>
</dbReference>
<dbReference type="PROSITE" id="PS51391">
    <property type="entry name" value="CID"/>
    <property type="match status" value="1"/>
</dbReference>
<dbReference type="SMART" id="SM00648">
    <property type="entry name" value="SWAP"/>
    <property type="match status" value="1"/>
</dbReference>
<sequence>MDRQGHDYSTNSAIGYAQQQRQAPNMQQQQQQFGFPPQHQQFASQMPNPPFIPGHLQQFPYRHPIQQQPPQLPPHAHLLLQQPPAFPPHMAPPPLIHSPFLGPYDSSPPPPAVPPHDPELHKRIDKVVEYIAKNGPEFEAMIREKQQENPDYSFLFGGDGHGYYQYRLWASTHPPGAHFPSFPQMMLPPNPLMSSPLPLNAPRVSSGSMPGLPQIPQPPFGSFYEPSVHPSFGRSEYDQTSNSFKGLSGPLPSDVASELGNVLNNLNGTKDSIKGAKNWFMKRSPFAPALAEALKERVLTLDDSERQLHIVFLANDILFDSLQRRVNCNELDDEALAFKPVLGSIFARIYHNPQYREENQSRLQKILQFWTSKEIYNQETISALENEMITGVSSNAFPGSSKEIPGASTESTPGLSQQASSHNILQWQQHDRQTAVPGLSDKDRPDIPTSFPGIVPHLTTQQFLPNAIVAAAAPFSASVPIPSPANQPPLLPPNLSEKPPPYPLFPPGLIPGMVKKMQIGSGVPYSPLSPLDIPNTIPPSNVPQSEILERVSKFFREIGEVNPSEGPMRSSESRDEDEDDEYGYERGPSPLRKGGACIPPPANLNVDPETGTRADGSVDGRGSGSGRLGLGATANPNEVSQYDDVYTSYRKQRSTSYHSSMSVRASTR</sequence>
<dbReference type="InterPro" id="IPR035967">
    <property type="entry name" value="SWAP/Surp_sf"/>
</dbReference>
<dbReference type="GO" id="GO:0006874">
    <property type="term" value="P:intracellular calcium ion homeostasis"/>
    <property type="evidence" value="ECO:0007669"/>
    <property type="project" value="TreeGrafter"/>
</dbReference>
<feature type="region of interest" description="Disordered" evidence="2">
    <location>
        <begin position="395"/>
        <end position="448"/>
    </location>
</feature>
<dbReference type="PANTHER" id="PTHR12323:SF0">
    <property type="entry name" value="CALCIUM HOMEOSTASIS ENDOPLASMIC RETICULUM PROTEIN"/>
    <property type="match status" value="1"/>
</dbReference>
<keyword evidence="1" id="KW-0507">mRNA processing</keyword>
<dbReference type="SMART" id="SM00582">
    <property type="entry name" value="RPR"/>
    <property type="match status" value="1"/>
</dbReference>
<dbReference type="Pfam" id="PF01805">
    <property type="entry name" value="Surp"/>
    <property type="match status" value="1"/>
</dbReference>
<gene>
    <name evidence="5" type="ORF">SAY86_027199</name>
</gene>
<reference evidence="5 6" key="1">
    <citation type="journal article" date="2023" name="Hortic Res">
        <title>Pangenome of water caltrop reveals structural variations and asymmetric subgenome divergence after allopolyploidization.</title>
        <authorList>
            <person name="Zhang X."/>
            <person name="Chen Y."/>
            <person name="Wang L."/>
            <person name="Yuan Y."/>
            <person name="Fang M."/>
            <person name="Shi L."/>
            <person name="Lu R."/>
            <person name="Comes H.P."/>
            <person name="Ma Y."/>
            <person name="Chen Y."/>
            <person name="Huang G."/>
            <person name="Zhou Y."/>
            <person name="Zheng Z."/>
            <person name="Qiu Y."/>
        </authorList>
    </citation>
    <scope>NUCLEOTIDE SEQUENCE [LARGE SCALE GENOMIC DNA]</scope>
    <source>
        <strain evidence="5">F231</strain>
    </source>
</reference>
<dbReference type="InterPro" id="IPR006569">
    <property type="entry name" value="CID_dom"/>
</dbReference>
<dbReference type="InterPro" id="IPR000061">
    <property type="entry name" value="Surp"/>
</dbReference>
<accession>A0AAN7KQ97</accession>
<feature type="domain" description="CID" evidence="4">
    <location>
        <begin position="251"/>
        <end position="392"/>
    </location>
</feature>
<proteinExistence type="predicted"/>